<keyword evidence="5 8" id="KW-0472">Membrane</keyword>
<reference evidence="10" key="1">
    <citation type="submission" date="2019-10" db="EMBL/GenBank/DDBJ databases">
        <title>Short sand fly seasons in Tbilisi, Georgia, hinder development of host immunity to saliva of the visceral leishmaniasis vector Phlebotomus kandelakii.</title>
        <authorList>
            <person name="Oliveira F."/>
            <person name="Giorgobiani E."/>
            <person name="Guimaraes-Costa A.B."/>
            <person name="Abdeladhim M."/>
            <person name="Oristian J."/>
            <person name="Tskhvaradze L."/>
            <person name="Tsertsvadze N."/>
            <person name="Zakalashvili M."/>
            <person name="Valenzuela J.G."/>
            <person name="Kamhawi S."/>
        </authorList>
    </citation>
    <scope>NUCLEOTIDE SEQUENCE</scope>
    <source>
        <strain evidence="10">Wild-capture in Tbilisi</strain>
        <tissue evidence="10">Salivary glands</tissue>
    </source>
</reference>
<feature type="transmembrane region" description="Helical" evidence="8">
    <location>
        <begin position="331"/>
        <end position="349"/>
    </location>
</feature>
<dbReference type="FunFam" id="1.20.1250.20:FF:000249">
    <property type="entry name" value="facilitated trehalose transporter Tret1"/>
    <property type="match status" value="1"/>
</dbReference>
<evidence type="ECO:0000256" key="7">
    <source>
        <dbReference type="RuleBase" id="RU003346"/>
    </source>
</evidence>
<dbReference type="PROSITE" id="PS00216">
    <property type="entry name" value="SUGAR_TRANSPORT_1"/>
    <property type="match status" value="1"/>
</dbReference>
<keyword evidence="7" id="KW-0813">Transport</keyword>
<evidence type="ECO:0000256" key="1">
    <source>
        <dbReference type="ARBA" id="ARBA00004651"/>
    </source>
</evidence>
<dbReference type="InterPro" id="IPR044775">
    <property type="entry name" value="MFS_ERD6/Tret1-like"/>
</dbReference>
<feature type="transmembrane region" description="Helical" evidence="8">
    <location>
        <begin position="202"/>
        <end position="223"/>
    </location>
</feature>
<comment type="similarity">
    <text evidence="7">Belongs to the major facilitator superfamily. Sugar transporter (TC 2.A.1.1) family.</text>
</comment>
<keyword evidence="6" id="KW-0325">Glycoprotein</keyword>
<dbReference type="AlphaFoldDB" id="A0A6B2EJE2"/>
<dbReference type="SUPFAM" id="SSF103473">
    <property type="entry name" value="MFS general substrate transporter"/>
    <property type="match status" value="1"/>
</dbReference>
<dbReference type="PROSITE" id="PS50850">
    <property type="entry name" value="MFS"/>
    <property type="match status" value="1"/>
</dbReference>
<feature type="transmembrane region" description="Helical" evidence="8">
    <location>
        <begin position="393"/>
        <end position="418"/>
    </location>
</feature>
<evidence type="ECO:0000256" key="5">
    <source>
        <dbReference type="ARBA" id="ARBA00023136"/>
    </source>
</evidence>
<organism evidence="10">
    <name type="scientific">Phlebotomus kandelakii</name>
    <dbReference type="NCBI Taxonomy" id="1109342"/>
    <lineage>
        <taxon>Eukaryota</taxon>
        <taxon>Metazoa</taxon>
        <taxon>Ecdysozoa</taxon>
        <taxon>Arthropoda</taxon>
        <taxon>Hexapoda</taxon>
        <taxon>Insecta</taxon>
        <taxon>Pterygota</taxon>
        <taxon>Neoptera</taxon>
        <taxon>Endopterygota</taxon>
        <taxon>Diptera</taxon>
        <taxon>Nematocera</taxon>
        <taxon>Psychodoidea</taxon>
        <taxon>Psychodidae</taxon>
        <taxon>Phlebotomus</taxon>
        <taxon>Larroussius</taxon>
    </lineage>
</organism>
<dbReference type="PRINTS" id="PR00171">
    <property type="entry name" value="SUGRTRNSPORT"/>
</dbReference>
<dbReference type="CDD" id="cd17358">
    <property type="entry name" value="MFS_GLUT6_8_Class3_like"/>
    <property type="match status" value="1"/>
</dbReference>
<feature type="transmembrane region" description="Helical" evidence="8">
    <location>
        <begin position="356"/>
        <end position="377"/>
    </location>
</feature>
<dbReference type="InterPro" id="IPR020846">
    <property type="entry name" value="MFS_dom"/>
</dbReference>
<evidence type="ECO:0000256" key="2">
    <source>
        <dbReference type="ARBA" id="ARBA00022475"/>
    </source>
</evidence>
<dbReference type="Gene3D" id="1.20.1250.20">
    <property type="entry name" value="MFS general substrate transporter like domains"/>
    <property type="match status" value="1"/>
</dbReference>
<dbReference type="InterPro" id="IPR005829">
    <property type="entry name" value="Sugar_transporter_CS"/>
</dbReference>
<dbReference type="PANTHER" id="PTHR48021:SF7">
    <property type="entry name" value="RH09188P"/>
    <property type="match status" value="1"/>
</dbReference>
<feature type="transmembrane region" description="Helical" evidence="8">
    <location>
        <begin position="177"/>
        <end position="196"/>
    </location>
</feature>
<dbReference type="GO" id="GO:0051119">
    <property type="term" value="F:sugar transmembrane transporter activity"/>
    <property type="evidence" value="ECO:0007669"/>
    <property type="project" value="InterPro"/>
</dbReference>
<feature type="transmembrane region" description="Helical" evidence="8">
    <location>
        <begin position="92"/>
        <end position="112"/>
    </location>
</feature>
<keyword evidence="10" id="KW-0762">Sugar transport</keyword>
<evidence type="ECO:0000256" key="6">
    <source>
        <dbReference type="ARBA" id="ARBA00023180"/>
    </source>
</evidence>
<feature type="transmembrane region" description="Helical" evidence="8">
    <location>
        <begin position="456"/>
        <end position="478"/>
    </location>
</feature>
<feature type="domain" description="Major facilitator superfamily (MFS) profile" evidence="9">
    <location>
        <begin position="51"/>
        <end position="485"/>
    </location>
</feature>
<feature type="transmembrane region" description="Helical" evidence="8">
    <location>
        <begin position="121"/>
        <end position="139"/>
    </location>
</feature>
<name>A0A6B2EJE2_9DIPT</name>
<feature type="transmembrane region" description="Helical" evidence="8">
    <location>
        <begin position="49"/>
        <end position="72"/>
    </location>
</feature>
<protein>
    <submittedName>
        <fullName evidence="10">Putative sugar transporter</fullName>
    </submittedName>
</protein>
<keyword evidence="2" id="KW-1003">Cell membrane</keyword>
<dbReference type="InterPro" id="IPR005828">
    <property type="entry name" value="MFS_sugar_transport-like"/>
</dbReference>
<dbReference type="InterPro" id="IPR003663">
    <property type="entry name" value="Sugar/inositol_transpt"/>
</dbReference>
<dbReference type="PROSITE" id="PS00217">
    <property type="entry name" value="SUGAR_TRANSPORT_2"/>
    <property type="match status" value="1"/>
</dbReference>
<keyword evidence="3 8" id="KW-0812">Transmembrane</keyword>
<dbReference type="InterPro" id="IPR036259">
    <property type="entry name" value="MFS_trans_sf"/>
</dbReference>
<sequence length="536" mass="58535">MTGQETSALVNNEKSANIVATKNGYTNGNASTVESQATKQERGKPLRQILAAFVSNIGTINTGFAFGFSAVVIPQLKAADSVLPIDESQASWVASLSAASTPVGCILSGYLMDNWGRKKTLIITEVPLILGWLLIAFATNIYMIYIGRLLVGLGSGMVGAPARVYTSEVTQPHLRGMLTALASIGISLGVLIQYTLGSFVTWQVLAGVSTIVPIAALGLMIFMPETPNFLIGKQKPEKATKSLAKLRGSTFNVEHEVQQLQNFANKNHTNVKMTGKETLAAIMSPSALKPFGILFLYFMIYQFSGVNTITFYAVEIFQDSGTTMDKNMCTIVLGVVRLIFTIIACIALRKCGRRPLTFVSGIGCGVSMIGLGVYLYYKHQWEHAEPPIEPVNTWFPVACIFVFTITCTLGFLVVPWVMIGELYPQKVRGIIGGMTTCSAHIFVFTVVKTYPFLSSVIYQHGVFMLYGCISLIGCIFFYKCLPETKGKSLQEIEDYFSGRIKTLKTKKGASVLPNYDNNLNNTKPPIISVEKDKLLS</sequence>
<dbReference type="NCBIfam" id="TIGR00879">
    <property type="entry name" value="SP"/>
    <property type="match status" value="1"/>
</dbReference>
<evidence type="ECO:0000256" key="4">
    <source>
        <dbReference type="ARBA" id="ARBA00022989"/>
    </source>
</evidence>
<evidence type="ECO:0000259" key="9">
    <source>
        <dbReference type="PROSITE" id="PS50850"/>
    </source>
</evidence>
<feature type="transmembrane region" description="Helical" evidence="8">
    <location>
        <begin position="145"/>
        <end position="165"/>
    </location>
</feature>
<dbReference type="EMBL" id="GIFK01004703">
    <property type="protein sequence ID" value="NBJ62406.1"/>
    <property type="molecule type" value="Transcribed_RNA"/>
</dbReference>
<proteinExistence type="inferred from homology"/>
<keyword evidence="4 8" id="KW-1133">Transmembrane helix</keyword>
<accession>A0A6B2EJE2</accession>
<evidence type="ECO:0000313" key="10">
    <source>
        <dbReference type="EMBL" id="NBJ62406.1"/>
    </source>
</evidence>
<dbReference type="InterPro" id="IPR050549">
    <property type="entry name" value="MFS_Trehalose_Transporter"/>
</dbReference>
<comment type="subcellular location">
    <subcellularLocation>
        <location evidence="1">Cell membrane</location>
        <topology evidence="1">Multi-pass membrane protein</topology>
    </subcellularLocation>
</comment>
<feature type="transmembrane region" description="Helical" evidence="8">
    <location>
        <begin position="430"/>
        <end position="450"/>
    </location>
</feature>
<dbReference type="GO" id="GO:0005886">
    <property type="term" value="C:plasma membrane"/>
    <property type="evidence" value="ECO:0007669"/>
    <property type="project" value="UniProtKB-SubCell"/>
</dbReference>
<dbReference type="Pfam" id="PF00083">
    <property type="entry name" value="Sugar_tr"/>
    <property type="match status" value="1"/>
</dbReference>
<feature type="transmembrane region" description="Helical" evidence="8">
    <location>
        <begin position="291"/>
        <end position="311"/>
    </location>
</feature>
<evidence type="ECO:0000256" key="3">
    <source>
        <dbReference type="ARBA" id="ARBA00022692"/>
    </source>
</evidence>
<dbReference type="PANTHER" id="PTHR48021">
    <property type="match status" value="1"/>
</dbReference>
<evidence type="ECO:0000256" key="8">
    <source>
        <dbReference type="SAM" id="Phobius"/>
    </source>
</evidence>